<evidence type="ECO:0000313" key="2">
    <source>
        <dbReference type="EMBL" id="MCI59327.1"/>
    </source>
</evidence>
<keyword evidence="2" id="KW-0548">Nucleotidyltransferase</keyword>
<accession>A0A392TFZ0</accession>
<organism evidence="2 3">
    <name type="scientific">Trifolium medium</name>
    <dbReference type="NCBI Taxonomy" id="97028"/>
    <lineage>
        <taxon>Eukaryota</taxon>
        <taxon>Viridiplantae</taxon>
        <taxon>Streptophyta</taxon>
        <taxon>Embryophyta</taxon>
        <taxon>Tracheophyta</taxon>
        <taxon>Spermatophyta</taxon>
        <taxon>Magnoliopsida</taxon>
        <taxon>eudicotyledons</taxon>
        <taxon>Gunneridae</taxon>
        <taxon>Pentapetalae</taxon>
        <taxon>rosids</taxon>
        <taxon>fabids</taxon>
        <taxon>Fabales</taxon>
        <taxon>Fabaceae</taxon>
        <taxon>Papilionoideae</taxon>
        <taxon>50 kb inversion clade</taxon>
        <taxon>NPAAA clade</taxon>
        <taxon>Hologalegina</taxon>
        <taxon>IRL clade</taxon>
        <taxon>Trifolieae</taxon>
        <taxon>Trifolium</taxon>
    </lineage>
</organism>
<feature type="non-terminal residue" evidence="2">
    <location>
        <position position="57"/>
    </location>
</feature>
<keyword evidence="2" id="KW-0808">Transferase</keyword>
<evidence type="ECO:0000259" key="1">
    <source>
        <dbReference type="Pfam" id="PF26253"/>
    </source>
</evidence>
<dbReference type="GO" id="GO:0003968">
    <property type="term" value="F:RNA-directed RNA polymerase activity"/>
    <property type="evidence" value="ECO:0007669"/>
    <property type="project" value="UniProtKB-KW"/>
</dbReference>
<dbReference type="Pfam" id="PF26253">
    <property type="entry name" value="RdRP_head"/>
    <property type="match status" value="1"/>
</dbReference>
<reference evidence="2 3" key="1">
    <citation type="journal article" date="2018" name="Front. Plant Sci.">
        <title>Red Clover (Trifolium pratense) and Zigzag Clover (T. medium) - A Picture of Genomic Similarities and Differences.</title>
        <authorList>
            <person name="Dluhosova J."/>
            <person name="Istvanek J."/>
            <person name="Nedelnik J."/>
            <person name="Repkova J."/>
        </authorList>
    </citation>
    <scope>NUCLEOTIDE SEQUENCE [LARGE SCALE GENOMIC DNA]</scope>
    <source>
        <strain evidence="3">cv. 10/8</strain>
        <tissue evidence="2">Leaf</tissue>
    </source>
</reference>
<keyword evidence="3" id="KW-1185">Reference proteome</keyword>
<sequence>MLTGNLQNRASYLQRDNRKYGDMKDRILISVKDLQWEAKEWFESDRQPHEYRLMASA</sequence>
<protein>
    <submittedName>
        <fullName evidence="2">RNA-dependent RNA polymerase 2-like</fullName>
    </submittedName>
</protein>
<comment type="caution">
    <text evidence="2">The sequence shown here is derived from an EMBL/GenBank/DDBJ whole genome shotgun (WGS) entry which is preliminary data.</text>
</comment>
<dbReference type="Proteomes" id="UP000265520">
    <property type="component" value="Unassembled WGS sequence"/>
</dbReference>
<evidence type="ECO:0000313" key="3">
    <source>
        <dbReference type="Proteomes" id="UP000265520"/>
    </source>
</evidence>
<dbReference type="EMBL" id="LXQA010561366">
    <property type="protein sequence ID" value="MCI59327.1"/>
    <property type="molecule type" value="Genomic_DNA"/>
</dbReference>
<dbReference type="InterPro" id="IPR058752">
    <property type="entry name" value="RDRP_C_head"/>
</dbReference>
<name>A0A392TFZ0_9FABA</name>
<dbReference type="AlphaFoldDB" id="A0A392TFZ0"/>
<keyword evidence="2" id="KW-0696">RNA-directed RNA polymerase</keyword>
<proteinExistence type="predicted"/>
<feature type="domain" description="RDRP C-terminal head" evidence="1">
    <location>
        <begin position="2"/>
        <end position="57"/>
    </location>
</feature>